<evidence type="ECO:0000313" key="3">
    <source>
        <dbReference type="Proteomes" id="UP000019151"/>
    </source>
</evidence>
<accession>W0RD53</accession>
<organism evidence="2 3">
    <name type="scientific">Gemmatirosa kalamazoonensis</name>
    <dbReference type="NCBI Taxonomy" id="861299"/>
    <lineage>
        <taxon>Bacteria</taxon>
        <taxon>Pseudomonadati</taxon>
        <taxon>Gemmatimonadota</taxon>
        <taxon>Gemmatimonadia</taxon>
        <taxon>Gemmatimonadales</taxon>
        <taxon>Gemmatimonadaceae</taxon>
        <taxon>Gemmatirosa</taxon>
    </lineage>
</organism>
<protein>
    <recommendedName>
        <fullName evidence="4">DUF2911 domain-containing protein</fullName>
    </recommendedName>
</protein>
<sequence length="388" mass="40756">MRLALLPALALVAGPLAAQQRVSKDASAAGGAFVVRLGSDTVAVERYARIGNRVEGDVVNRAPTVRVTHYVVELDPAGRVTRAQFASRRPDGSLVPNTAKSATISFRGDSAYSEILTAADTTVRLAARVPAGTVPGLANSYAMQELALMQLRASRAPSGSLSQYSAGAQGVNPLKVTIAGNRATLDYFGDPIVMTTDAAGRLLAVDGTASTNKIVVERVATVDVPTLATAFAARGNMGQTSPRDTVRAAAAGAQLWIDYGRPSVRGRTVWGGLLVPYNAVWRTGANAATQLSTSADLMIGGATVPAGKYTLWTYAAPDGYQLVVNKQTGQWGTEYKADQDLVRIPLTAAPLASPVEQFTFAIDPTPDGGTIRMLWGDKQLSVPFVVKK</sequence>
<dbReference type="AlphaFoldDB" id="W0RD53"/>
<dbReference type="STRING" id="861299.J421_1517"/>
<keyword evidence="1" id="KW-0732">Signal</keyword>
<dbReference type="HOGENOM" id="CLU_682882_0_0_0"/>
<dbReference type="KEGG" id="gba:J421_1517"/>
<dbReference type="InParanoid" id="W0RD53"/>
<name>W0RD53_9BACT</name>
<dbReference type="PATRIC" id="fig|861299.3.peg.1541"/>
<feature type="chain" id="PRO_5004794811" description="DUF2911 domain-containing protein" evidence="1">
    <location>
        <begin position="19"/>
        <end position="388"/>
    </location>
</feature>
<proteinExistence type="predicted"/>
<dbReference type="Pfam" id="PF11138">
    <property type="entry name" value="DUF2911"/>
    <property type="match status" value="1"/>
</dbReference>
<dbReference type="RefSeq" id="WP_025410569.1">
    <property type="nucleotide sequence ID" value="NZ_CP007128.1"/>
</dbReference>
<gene>
    <name evidence="2" type="ORF">J421_1517</name>
</gene>
<reference evidence="2 3" key="1">
    <citation type="journal article" date="2014" name="Genome Announc.">
        <title>Genome Sequence and Methylome of Soil Bacterium Gemmatirosa kalamazoonensis KBS708T, a Member of the Rarely Cultivated Gemmatimonadetes Phylum.</title>
        <authorList>
            <person name="Debruyn J.M."/>
            <person name="Radosevich M."/>
            <person name="Wommack K.E."/>
            <person name="Polson S.W."/>
            <person name="Hauser L.J."/>
            <person name="Fawaz M.N."/>
            <person name="Korlach J."/>
            <person name="Tsai Y.C."/>
        </authorList>
    </citation>
    <scope>NUCLEOTIDE SEQUENCE [LARGE SCALE GENOMIC DNA]</scope>
    <source>
        <strain evidence="2 3">KBS708</strain>
    </source>
</reference>
<evidence type="ECO:0008006" key="4">
    <source>
        <dbReference type="Google" id="ProtNLM"/>
    </source>
</evidence>
<evidence type="ECO:0000256" key="1">
    <source>
        <dbReference type="SAM" id="SignalP"/>
    </source>
</evidence>
<dbReference type="EMBL" id="CP007128">
    <property type="protein sequence ID" value="AHG89054.1"/>
    <property type="molecule type" value="Genomic_DNA"/>
</dbReference>
<dbReference type="eggNOG" id="COG0457">
    <property type="taxonomic scope" value="Bacteria"/>
</dbReference>
<dbReference type="OrthoDB" id="187854at2"/>
<evidence type="ECO:0000313" key="2">
    <source>
        <dbReference type="EMBL" id="AHG89054.1"/>
    </source>
</evidence>
<dbReference type="InterPro" id="IPR021314">
    <property type="entry name" value="DUF2911"/>
</dbReference>
<keyword evidence="3" id="KW-1185">Reference proteome</keyword>
<dbReference type="Proteomes" id="UP000019151">
    <property type="component" value="Chromosome"/>
</dbReference>
<feature type="signal peptide" evidence="1">
    <location>
        <begin position="1"/>
        <end position="18"/>
    </location>
</feature>